<evidence type="ECO:0008006" key="4">
    <source>
        <dbReference type="Google" id="ProtNLM"/>
    </source>
</evidence>
<dbReference type="EMBL" id="CP029192">
    <property type="protein sequence ID" value="QES37931.1"/>
    <property type="molecule type" value="Genomic_DNA"/>
</dbReference>
<dbReference type="Proteomes" id="UP000322927">
    <property type="component" value="Chromosome"/>
</dbReference>
<evidence type="ECO:0000313" key="3">
    <source>
        <dbReference type="Proteomes" id="UP000322927"/>
    </source>
</evidence>
<gene>
    <name evidence="2" type="ORF">DEJ48_35010</name>
</gene>
<dbReference type="GO" id="GO:0046872">
    <property type="term" value="F:metal ion binding"/>
    <property type="evidence" value="ECO:0007669"/>
    <property type="project" value="UniProtKB-KW"/>
</dbReference>
<evidence type="ECO:0000256" key="1">
    <source>
        <dbReference type="PIRSR" id="PIRSR607822-1"/>
    </source>
</evidence>
<dbReference type="PRINTS" id="PR01955">
    <property type="entry name" value="LANCFRANKIA"/>
</dbReference>
<feature type="binding site" evidence="1">
    <location>
        <position position="346"/>
    </location>
    <ligand>
        <name>Zn(2+)</name>
        <dbReference type="ChEBI" id="CHEBI:29105"/>
    </ligand>
</feature>
<keyword evidence="1" id="KW-0862">Zinc</keyword>
<dbReference type="InterPro" id="IPR007822">
    <property type="entry name" value="LANC-like"/>
</dbReference>
<dbReference type="InterPro" id="IPR033889">
    <property type="entry name" value="LanC"/>
</dbReference>
<feature type="binding site" evidence="1">
    <location>
        <position position="345"/>
    </location>
    <ligand>
        <name>Zn(2+)</name>
        <dbReference type="ChEBI" id="CHEBI:29105"/>
    </ligand>
</feature>
<dbReference type="AlphaFoldDB" id="A0A5P2C9C5"/>
<dbReference type="OrthoDB" id="1882482at2"/>
<dbReference type="RefSeq" id="WP_150220133.1">
    <property type="nucleotide sequence ID" value="NZ_CP029192.1"/>
</dbReference>
<protein>
    <recommendedName>
        <fullName evidence="4">Lanthionine biosynthesis cyclase LanC</fullName>
    </recommendedName>
</protein>
<sequence>MTENPVALLAERLTDPVALAAQVAAGQTPELAETRSLWHPQSLADGHAGVALLLAALAHTDPDSARATHAHLTAAVTGVARPAREGLYAGLPAVAFAARTAVTRPGEYAALLTKLDVQVALLARRLVEEDAPRLGPGTTGTSGMRPAGARMAGYDVVAGLSGLGRLLLAAGPEHRETTELVLTHLVALTHPVTEPGGRTVPGWWTADPILFSEPLGVPDGHFNVGLAHGIPGPLALLSLAHRAGVRVPGQERAIRTITEWLLARRSPDGVGWPNIVPLDAELTAAAGDRPELAEARTGWCYGTPGVARTLQLASLALKEPDWNRQAVTAVAHACRRGDFADPTLCHGLAGLTTIVSLMAREPGGEELAALLPGLTTSLAAAAHPSHPFLWPAAAPGVGSVVHRPGFLDGAAGAALALHSATNPAAPLGELPWQAALLLC</sequence>
<dbReference type="GO" id="GO:0031179">
    <property type="term" value="P:peptide modification"/>
    <property type="evidence" value="ECO:0007669"/>
    <property type="project" value="InterPro"/>
</dbReference>
<reference evidence="2 3" key="1">
    <citation type="submission" date="2018-05" db="EMBL/GenBank/DDBJ databases">
        <title>Streptomyces venezuelae.</title>
        <authorList>
            <person name="Kim W."/>
            <person name="Lee N."/>
            <person name="Cho B.-K."/>
        </authorList>
    </citation>
    <scope>NUCLEOTIDE SEQUENCE [LARGE SCALE GENOMIC DNA]</scope>
    <source>
        <strain evidence="2 3">ATCC 14584</strain>
    </source>
</reference>
<evidence type="ECO:0000313" key="2">
    <source>
        <dbReference type="EMBL" id="QES37931.1"/>
    </source>
</evidence>
<name>A0A5P2C9C5_STRVZ</name>
<dbReference type="Gene3D" id="1.50.10.20">
    <property type="match status" value="1"/>
</dbReference>
<proteinExistence type="predicted"/>
<keyword evidence="1" id="KW-0479">Metal-binding</keyword>
<organism evidence="2 3">
    <name type="scientific">Streptomyces venezuelae</name>
    <dbReference type="NCBI Taxonomy" id="54571"/>
    <lineage>
        <taxon>Bacteria</taxon>
        <taxon>Bacillati</taxon>
        <taxon>Actinomycetota</taxon>
        <taxon>Actinomycetes</taxon>
        <taxon>Kitasatosporales</taxon>
        <taxon>Streptomycetaceae</taxon>
        <taxon>Streptomyces</taxon>
    </lineage>
</organism>
<dbReference type="SUPFAM" id="SSF158745">
    <property type="entry name" value="LanC-like"/>
    <property type="match status" value="1"/>
</dbReference>
<dbReference type="PRINTS" id="PR01950">
    <property type="entry name" value="LANCSUPER"/>
</dbReference>
<accession>A0A5P2C9C5</accession>
<feature type="binding site" evidence="1">
    <location>
        <position position="300"/>
    </location>
    <ligand>
        <name>Zn(2+)</name>
        <dbReference type="ChEBI" id="CHEBI:29105"/>
    </ligand>
</feature>
<dbReference type="SMART" id="SM01260">
    <property type="entry name" value="LANC_like"/>
    <property type="match status" value="1"/>
</dbReference>
<dbReference type="Pfam" id="PF05147">
    <property type="entry name" value="LANC_like"/>
    <property type="match status" value="1"/>
</dbReference>
<dbReference type="CDD" id="cd04793">
    <property type="entry name" value="LanC"/>
    <property type="match status" value="1"/>
</dbReference>